<feature type="binding site" evidence="18">
    <location>
        <position position="917"/>
    </location>
    <ligand>
        <name>Ca(2+)</name>
        <dbReference type="ChEBI" id="CHEBI:29108"/>
        <label>1</label>
    </ligand>
</feature>
<evidence type="ECO:0000256" key="14">
    <source>
        <dbReference type="ARBA" id="ARBA00023324"/>
    </source>
</evidence>
<dbReference type="Gene3D" id="1.10.520.10">
    <property type="match status" value="3"/>
</dbReference>
<keyword evidence="9" id="KW-0560">Oxidoreductase</keyword>
<keyword evidence="14" id="KW-0376">Hydrogen peroxide</keyword>
<feature type="disulfide bond" evidence="20">
    <location>
        <begin position="966"/>
        <end position="1169"/>
    </location>
</feature>
<feature type="binding site" evidence="18">
    <location>
        <position position="1096"/>
    </location>
    <ligand>
        <name>Ca(2+)</name>
        <dbReference type="ChEBI" id="CHEBI:29108"/>
        <label>2</label>
    </ligand>
</feature>
<feature type="binding site" evidence="18">
    <location>
        <position position="919"/>
    </location>
    <ligand>
        <name>Ca(2+)</name>
        <dbReference type="ChEBI" id="CHEBI:29108"/>
        <label>1</label>
    </ligand>
</feature>
<keyword evidence="12" id="KW-0325">Glycoprotein</keyword>
<dbReference type="EC" id="1.11.1.7" evidence="4"/>
<comment type="cofactor">
    <cofactor evidence="18">
        <name>Ca(2+)</name>
        <dbReference type="ChEBI" id="CHEBI:29108"/>
    </cofactor>
    <text evidence="18">Binds 2 calcium ions per subunit.</text>
</comment>
<dbReference type="InterPro" id="IPR010255">
    <property type="entry name" value="Haem_peroxidase_sf"/>
</dbReference>
<proteinExistence type="inferred from homology"/>
<comment type="catalytic activity">
    <reaction evidence="1">
        <text>2 a phenolic donor + H2O2 = 2 a phenolic radical donor + 2 H2O</text>
        <dbReference type="Rhea" id="RHEA:56136"/>
        <dbReference type="ChEBI" id="CHEBI:15377"/>
        <dbReference type="ChEBI" id="CHEBI:16240"/>
        <dbReference type="ChEBI" id="CHEBI:139520"/>
        <dbReference type="ChEBI" id="CHEBI:139521"/>
        <dbReference type="EC" id="1.11.1.7"/>
    </reaction>
</comment>
<dbReference type="InterPro" id="IPR019793">
    <property type="entry name" value="Peroxidases_heam-ligand_BS"/>
</dbReference>
<keyword evidence="13" id="KW-0873">Pyrrolidone carboxylic acid</keyword>
<feature type="disulfide bond" evidence="20">
    <location>
        <begin position="913"/>
        <end position="918"/>
    </location>
</feature>
<evidence type="ECO:0000256" key="19">
    <source>
        <dbReference type="PIRSR" id="PIRSR600823-4"/>
    </source>
</evidence>
<dbReference type="InterPro" id="IPR033905">
    <property type="entry name" value="Secretory_peroxidase"/>
</dbReference>
<protein>
    <recommendedName>
        <fullName evidence="15">Peroxidase 1</fullName>
        <ecNumber evidence="4">1.11.1.7</ecNumber>
    </recommendedName>
</protein>
<dbReference type="SUPFAM" id="SSF48113">
    <property type="entry name" value="Heme-dependent peroxidases"/>
    <property type="match status" value="3"/>
</dbReference>
<evidence type="ECO:0000256" key="7">
    <source>
        <dbReference type="ARBA" id="ARBA00022723"/>
    </source>
</evidence>
<feature type="active site" description="Proton acceptor" evidence="16">
    <location>
        <position position="911"/>
    </location>
</feature>
<dbReference type="Pfam" id="PF00141">
    <property type="entry name" value="peroxidase"/>
    <property type="match status" value="3"/>
</dbReference>
<evidence type="ECO:0000256" key="5">
    <source>
        <dbReference type="ARBA" id="ARBA00022559"/>
    </source>
</evidence>
<dbReference type="PANTHER" id="PTHR31517:SF84">
    <property type="entry name" value="PEROXIDASE"/>
    <property type="match status" value="1"/>
</dbReference>
<organism evidence="23 24">
    <name type="scientific">Dichanthelium oligosanthes</name>
    <dbReference type="NCBI Taxonomy" id="888268"/>
    <lineage>
        <taxon>Eukaryota</taxon>
        <taxon>Viridiplantae</taxon>
        <taxon>Streptophyta</taxon>
        <taxon>Embryophyta</taxon>
        <taxon>Tracheophyta</taxon>
        <taxon>Spermatophyta</taxon>
        <taxon>Magnoliopsida</taxon>
        <taxon>Liliopsida</taxon>
        <taxon>Poales</taxon>
        <taxon>Poaceae</taxon>
        <taxon>PACMAD clade</taxon>
        <taxon>Panicoideae</taxon>
        <taxon>Panicodae</taxon>
        <taxon>Paniceae</taxon>
        <taxon>Dichantheliinae</taxon>
        <taxon>Dichanthelium</taxon>
    </lineage>
</organism>
<evidence type="ECO:0000256" key="11">
    <source>
        <dbReference type="ARBA" id="ARBA00023157"/>
    </source>
</evidence>
<feature type="transmembrane region" description="Helical" evidence="21">
    <location>
        <begin position="86"/>
        <end position="103"/>
    </location>
</feature>
<evidence type="ECO:0000256" key="10">
    <source>
        <dbReference type="ARBA" id="ARBA00023004"/>
    </source>
</evidence>
<dbReference type="Proteomes" id="UP000095767">
    <property type="component" value="Unassembled WGS sequence"/>
</dbReference>
<feature type="site" description="Transition state stabilizer" evidence="19">
    <location>
        <position position="907"/>
    </location>
</feature>
<evidence type="ECO:0000256" key="18">
    <source>
        <dbReference type="PIRSR" id="PIRSR600823-3"/>
    </source>
</evidence>
<feature type="binding site" evidence="17">
    <location>
        <position position="1008"/>
    </location>
    <ligand>
        <name>substrate</name>
    </ligand>
</feature>
<keyword evidence="6" id="KW-0349">Heme</keyword>
<evidence type="ECO:0000256" key="6">
    <source>
        <dbReference type="ARBA" id="ARBA00022617"/>
    </source>
</evidence>
<evidence type="ECO:0000256" key="16">
    <source>
        <dbReference type="PIRSR" id="PIRSR600823-1"/>
    </source>
</evidence>
<feature type="binding site" description="axial binding residue" evidence="18">
    <location>
        <position position="1038"/>
    </location>
    <ligand>
        <name>heme b</name>
        <dbReference type="ChEBI" id="CHEBI:60344"/>
    </ligand>
    <ligandPart>
        <name>Fe</name>
        <dbReference type="ChEBI" id="CHEBI:18248"/>
    </ligandPart>
</feature>
<dbReference type="GO" id="GO:0140825">
    <property type="term" value="F:lactoperoxidase activity"/>
    <property type="evidence" value="ECO:0007669"/>
    <property type="project" value="UniProtKB-EC"/>
</dbReference>
<dbReference type="PROSITE" id="PS50873">
    <property type="entry name" value="PEROXIDASE_4"/>
    <property type="match status" value="3"/>
</dbReference>
<keyword evidence="21" id="KW-1133">Transmembrane helix</keyword>
<feature type="binding site" evidence="18">
    <location>
        <position position="921"/>
    </location>
    <ligand>
        <name>Ca(2+)</name>
        <dbReference type="ChEBI" id="CHEBI:29108"/>
        <label>1</label>
    </ligand>
</feature>
<dbReference type="OrthoDB" id="2113341at2759"/>
<evidence type="ECO:0000256" key="3">
    <source>
        <dbReference type="ARBA" id="ARBA00006873"/>
    </source>
</evidence>
<sequence>MHAHTYGGLRSLDDGTAVASFVKDSCITFSRLKNCACRNPFYINPQIVPQYNTHSETHRTSLVRSSQRHTLSDLVMSPVASKGMDAAAVVAAAMAAAVALLCLQLPAVAGQLQVGFYNTSCPNAESLVRQAVANAFANDSGIAAGLIRLHFHDCFVRGCDASVLLTSANNTAERDAGPNNPSLRGFQVIDAAKAAVEQSCPKTVSCADIVAFAARDSINLTGNLPYQVPSGRRDGNVSKDTDAVANLPQPTFNASQLVANFANKNLTAEEMVILSGAHTVGRSFCTSFLARIYNQSTPIVDSGLSSGYATLLRALCPSNANTSTPTTTVLDPSTPAVLDNNYYKLLPLNLGLFFSDNQLRVNSTLNASVNSFAANETLWKEKFVAAMIKMGNIEVLTGSQGQIRLNCSVVNNGSSSSVAAPRIETTVHYAGSTAALLARPENIRMRMGSSLAGPVALVAAVCLLLPAASLAQLQVGFYNTSCPNAEALVRQAVTAAFANNSGVAPGLIRLHFHDCFVRGCDASVLLSVNPAGGNTERQAAPNNPSLRGFEVIDAAKAAVEQNCPRTVSCADILAFAARDSVNLTGNVFYQVPSGRRDGSVSNETEALLNLLGPNSTAQVLIDGFSVKGLNTEDMVVLSGSHTIGRSHCDSFLYRNRERLANGTISPAYQALLEAICPPFPTQFTPNTTEIDVSTPTVLDNNYYKLLPLNLGLHFSDDQLVRNDTLATFANAFAANETLWKEKFVAAMIKMGNIEVKTGTQGEVRLNCSVVNPGSSSSAAGIEMLFPGGTTVHSFTLLFDKSAHPFHMGNNQQSCISLYNPPRCTRLRQPKNQQLELTSSLSVNMKGFFSFFTASTLAILALLPAAAVGAGLKVGFYNKSCPSAESLVQQAVAAAFKNNTGIAAGLIRLHFHDCFVRGCDGSVLIDTTKNNTAEKDAVPNNPSLRGFEVIDAAKKAIEAKCPKTVSCADILAFAARDSIALAGNLTYKVPAGRRDGRISRDTDAANNLPSPLSNATELVGNFTGKNLTAEDMVVLSGAHTVGRSHCSSFTNRLYGFSNASDVDPTISSAYAFLLKNICPANSSQFFPNTTTDMDLITPAVLDNKYYLGLTNNLGLFTSDQALLTTATLKKSVDEFVKSESKWKSKFAKSMVKMGNIEVLTGTQGEIRLNCRVINSGSSAAGFKLQMTTGSDEDAADEEFFTEIATN</sequence>
<evidence type="ECO:0000256" key="2">
    <source>
        <dbReference type="ARBA" id="ARBA00004613"/>
    </source>
</evidence>
<feature type="binding site" evidence="18">
    <location>
        <position position="912"/>
    </location>
    <ligand>
        <name>Ca(2+)</name>
        <dbReference type="ChEBI" id="CHEBI:29108"/>
        <label>1</label>
    </ligand>
</feature>
<keyword evidence="5 23" id="KW-0575">Peroxidase</keyword>
<accession>A0A1E5UIU5</accession>
<feature type="binding site" evidence="18">
    <location>
        <position position="915"/>
    </location>
    <ligand>
        <name>Ca(2+)</name>
        <dbReference type="ChEBI" id="CHEBI:29108"/>
        <label>1</label>
    </ligand>
</feature>
<dbReference type="GO" id="GO:0006979">
    <property type="term" value="P:response to oxidative stress"/>
    <property type="evidence" value="ECO:0007669"/>
    <property type="project" value="InterPro"/>
</dbReference>
<keyword evidence="21" id="KW-0812">Transmembrane</keyword>
<dbReference type="GO" id="GO:0046872">
    <property type="term" value="F:metal ion binding"/>
    <property type="evidence" value="ECO:0007669"/>
    <property type="project" value="UniProtKB-KW"/>
</dbReference>
<evidence type="ECO:0000256" key="17">
    <source>
        <dbReference type="PIRSR" id="PIRSR600823-2"/>
    </source>
</evidence>
<dbReference type="PRINTS" id="PR00458">
    <property type="entry name" value="PEROXIDASE"/>
</dbReference>
<dbReference type="GO" id="GO:0020037">
    <property type="term" value="F:heme binding"/>
    <property type="evidence" value="ECO:0007669"/>
    <property type="project" value="InterPro"/>
</dbReference>
<dbReference type="PRINTS" id="PR00461">
    <property type="entry name" value="PLPEROXIDASE"/>
</dbReference>
<dbReference type="FunFam" id="1.10.420.10:FF:000001">
    <property type="entry name" value="Peroxidase"/>
    <property type="match status" value="3"/>
</dbReference>
<evidence type="ECO:0000313" key="24">
    <source>
        <dbReference type="Proteomes" id="UP000095767"/>
    </source>
</evidence>
<dbReference type="PROSITE" id="PS00436">
    <property type="entry name" value="PEROXIDASE_2"/>
    <property type="match status" value="3"/>
</dbReference>
<keyword evidence="8 18" id="KW-0106">Calcium</keyword>
<reference evidence="23 24" key="1">
    <citation type="submission" date="2016-09" db="EMBL/GenBank/DDBJ databases">
        <title>The draft genome of Dichanthelium oligosanthes: A C3 panicoid grass species.</title>
        <authorList>
            <person name="Studer A.J."/>
            <person name="Schnable J.C."/>
            <person name="Brutnell T.P."/>
        </authorList>
    </citation>
    <scope>NUCLEOTIDE SEQUENCE [LARGE SCALE GENOMIC DNA]</scope>
    <source>
        <strain evidence="24">cv. Kellogg 1175</strain>
        <tissue evidence="23">Leaf</tissue>
    </source>
</reference>
<keyword evidence="10 18" id="KW-0408">Iron</keyword>
<feature type="binding site" evidence="18">
    <location>
        <position position="1093"/>
    </location>
    <ligand>
        <name>Ca(2+)</name>
        <dbReference type="ChEBI" id="CHEBI:29108"/>
        <label>2</label>
    </ligand>
</feature>
<dbReference type="InterPro" id="IPR000823">
    <property type="entry name" value="Peroxidase_pln"/>
</dbReference>
<gene>
    <name evidence="23" type="ORF">BAE44_0026204</name>
</gene>
<dbReference type="Gene3D" id="1.10.420.10">
    <property type="entry name" value="Peroxidase, domain 2"/>
    <property type="match status" value="3"/>
</dbReference>
<evidence type="ECO:0000256" key="4">
    <source>
        <dbReference type="ARBA" id="ARBA00012313"/>
    </source>
</evidence>
<dbReference type="PANTHER" id="PTHR31517">
    <property type="match status" value="1"/>
</dbReference>
<feature type="domain" description="Plant heme peroxidase family profile" evidence="22">
    <location>
        <begin position="870"/>
        <end position="1173"/>
    </location>
</feature>
<feature type="binding site" evidence="18">
    <location>
        <position position="933"/>
    </location>
    <ligand>
        <name>Ca(2+)</name>
        <dbReference type="ChEBI" id="CHEBI:29108"/>
        <label>1</label>
    </ligand>
</feature>
<feature type="binding site" evidence="18">
    <location>
        <position position="1039"/>
    </location>
    <ligand>
        <name>Ca(2+)</name>
        <dbReference type="ChEBI" id="CHEBI:29108"/>
        <label>2</label>
    </ligand>
</feature>
<comment type="similarity">
    <text evidence="3">Belongs to the peroxidase family. Ascorbate peroxidase subfamily.</text>
</comment>
<evidence type="ECO:0000256" key="9">
    <source>
        <dbReference type="ARBA" id="ARBA00023002"/>
    </source>
</evidence>
<dbReference type="GO" id="GO:0042744">
    <property type="term" value="P:hydrogen peroxide catabolic process"/>
    <property type="evidence" value="ECO:0007669"/>
    <property type="project" value="UniProtKB-KW"/>
</dbReference>
<name>A0A1E5UIU5_9POAL</name>
<feature type="binding site" evidence="18">
    <location>
        <position position="1101"/>
    </location>
    <ligand>
        <name>Ca(2+)</name>
        <dbReference type="ChEBI" id="CHEBI:29108"/>
        <label>2</label>
    </ligand>
</feature>
<evidence type="ECO:0000259" key="22">
    <source>
        <dbReference type="PROSITE" id="PS50873"/>
    </source>
</evidence>
<keyword evidence="11 20" id="KW-1015">Disulfide bond</keyword>
<evidence type="ECO:0000256" key="20">
    <source>
        <dbReference type="PIRSR" id="PIRSR600823-5"/>
    </source>
</evidence>
<evidence type="ECO:0000256" key="8">
    <source>
        <dbReference type="ARBA" id="ARBA00022837"/>
    </source>
</evidence>
<feature type="disulfide bond" evidence="20">
    <location>
        <begin position="1045"/>
        <end position="1077"/>
    </location>
</feature>
<evidence type="ECO:0000256" key="15">
    <source>
        <dbReference type="ARBA" id="ARBA00072322"/>
    </source>
</evidence>
<keyword evidence="7 18" id="KW-0479">Metal-binding</keyword>
<dbReference type="InterPro" id="IPR002016">
    <property type="entry name" value="Haem_peroxidase"/>
</dbReference>
<feature type="domain" description="Plant heme peroxidase family profile" evidence="22">
    <location>
        <begin position="111"/>
        <end position="411"/>
    </location>
</feature>
<feature type="disulfide bond" evidence="20">
    <location>
        <begin position="880"/>
        <end position="960"/>
    </location>
</feature>
<dbReference type="CDD" id="cd00693">
    <property type="entry name" value="secretory_peroxidase"/>
    <property type="match status" value="3"/>
</dbReference>
<keyword evidence="24" id="KW-1185">Reference proteome</keyword>
<dbReference type="GO" id="GO:0005576">
    <property type="term" value="C:extracellular region"/>
    <property type="evidence" value="ECO:0007669"/>
    <property type="project" value="UniProtKB-SubCell"/>
</dbReference>
<feature type="domain" description="Plant heme peroxidase family profile" evidence="22">
    <location>
        <begin position="472"/>
        <end position="771"/>
    </location>
</feature>
<dbReference type="AlphaFoldDB" id="A0A1E5UIU5"/>
<evidence type="ECO:0000313" key="23">
    <source>
        <dbReference type="EMBL" id="OEL12777.1"/>
    </source>
</evidence>
<comment type="cofactor">
    <cofactor evidence="18">
        <name>heme b</name>
        <dbReference type="ChEBI" id="CHEBI:60344"/>
    </cofactor>
    <text evidence="18">Binds 1 heme b (iron(II)-protoporphyrin IX) group per subunit.</text>
</comment>
<dbReference type="EMBL" id="LWDX02075871">
    <property type="protein sequence ID" value="OEL12777.1"/>
    <property type="molecule type" value="Genomic_DNA"/>
</dbReference>
<dbReference type="InterPro" id="IPR019794">
    <property type="entry name" value="Peroxidases_AS"/>
</dbReference>
<keyword evidence="21" id="KW-0472">Membrane</keyword>
<evidence type="ECO:0000256" key="21">
    <source>
        <dbReference type="SAM" id="Phobius"/>
    </source>
</evidence>
<comment type="subcellular location">
    <subcellularLocation>
        <location evidence="2">Secreted</location>
    </subcellularLocation>
</comment>
<dbReference type="PROSITE" id="PS00435">
    <property type="entry name" value="PEROXIDASE_1"/>
    <property type="match status" value="3"/>
</dbReference>
<evidence type="ECO:0000256" key="13">
    <source>
        <dbReference type="ARBA" id="ARBA00023283"/>
    </source>
</evidence>
<evidence type="ECO:0000256" key="1">
    <source>
        <dbReference type="ARBA" id="ARBA00000189"/>
    </source>
</evidence>
<dbReference type="FunFam" id="1.10.520.10:FF:000001">
    <property type="entry name" value="Peroxidase"/>
    <property type="match status" value="3"/>
</dbReference>
<comment type="caution">
    <text evidence="23">The sequence shown here is derived from an EMBL/GenBank/DDBJ whole genome shotgun (WGS) entry which is preliminary data.</text>
</comment>
<evidence type="ECO:0000256" key="12">
    <source>
        <dbReference type="ARBA" id="ARBA00023180"/>
    </source>
</evidence>